<dbReference type="EMBL" id="CP025003">
    <property type="protein sequence ID" value="ATZ92980.1"/>
    <property type="molecule type" value="Genomic_DNA"/>
</dbReference>
<keyword evidence="6" id="KW-0560">Oxidoreductase</keyword>
<evidence type="ECO:0000256" key="1">
    <source>
        <dbReference type="ARBA" id="ARBA00001974"/>
    </source>
</evidence>
<keyword evidence="15" id="KW-1185">Reference proteome</keyword>
<dbReference type="GO" id="GO:0006144">
    <property type="term" value="P:purine nucleobase metabolic process"/>
    <property type="evidence" value="ECO:0007669"/>
    <property type="project" value="UniProtKB-KW"/>
</dbReference>
<keyword evidence="5" id="KW-0274">FAD</keyword>
<proteinExistence type="inferred from homology"/>
<dbReference type="Pfam" id="PF01494">
    <property type="entry name" value="FAD_binding_3"/>
    <property type="match status" value="1"/>
</dbReference>
<dbReference type="KEGG" id="dfn:CVE23_02700"/>
<protein>
    <recommendedName>
        <fullName evidence="11">FAD-dependent urate hydroxylase</fullName>
        <ecNumber evidence="10">1.14.13.113</ecNumber>
    </recommendedName>
</protein>
<evidence type="ECO:0000313" key="15">
    <source>
        <dbReference type="Proteomes" id="UP000231901"/>
    </source>
</evidence>
<comment type="catalytic activity">
    <reaction evidence="12">
        <text>urate + NADH + O2 + H(+) = 5-hydroxyisourate + NAD(+) + H2O</text>
        <dbReference type="Rhea" id="RHEA:27329"/>
        <dbReference type="ChEBI" id="CHEBI:15377"/>
        <dbReference type="ChEBI" id="CHEBI:15378"/>
        <dbReference type="ChEBI" id="CHEBI:15379"/>
        <dbReference type="ChEBI" id="CHEBI:17775"/>
        <dbReference type="ChEBI" id="CHEBI:18072"/>
        <dbReference type="ChEBI" id="CHEBI:57540"/>
        <dbReference type="ChEBI" id="CHEBI:57945"/>
        <dbReference type="EC" id="1.14.13.113"/>
    </reaction>
</comment>
<dbReference type="GeneID" id="66563250"/>
<evidence type="ECO:0000256" key="6">
    <source>
        <dbReference type="ARBA" id="ARBA00023002"/>
    </source>
</evidence>
<keyword evidence="8 14" id="KW-0503">Monooxygenase</keyword>
<evidence type="ECO:0000256" key="3">
    <source>
        <dbReference type="ARBA" id="ARBA00022630"/>
    </source>
</evidence>
<keyword evidence="7" id="KW-0520">NAD</keyword>
<comment type="pathway">
    <text evidence="2">Purine metabolism; urate degradation.</text>
</comment>
<dbReference type="Proteomes" id="UP000231901">
    <property type="component" value="Chromosome"/>
</dbReference>
<dbReference type="GO" id="GO:0071949">
    <property type="term" value="F:FAD binding"/>
    <property type="evidence" value="ECO:0007669"/>
    <property type="project" value="InterPro"/>
</dbReference>
<keyword evidence="3" id="KW-0285">Flavoprotein</keyword>
<comment type="cofactor">
    <cofactor evidence="1">
        <name>FAD</name>
        <dbReference type="ChEBI" id="CHEBI:57692"/>
    </cofactor>
</comment>
<dbReference type="EC" id="1.14.13.113" evidence="10"/>
<gene>
    <name evidence="14" type="ORF">CVE23_02700</name>
</gene>
<evidence type="ECO:0000256" key="10">
    <source>
        <dbReference type="ARBA" id="ARBA00035128"/>
    </source>
</evidence>
<dbReference type="InterPro" id="IPR002938">
    <property type="entry name" value="FAD-bd"/>
</dbReference>
<feature type="domain" description="FAD-binding" evidence="13">
    <location>
        <begin position="2"/>
        <end position="337"/>
    </location>
</feature>
<dbReference type="NCBIfam" id="NF033623">
    <property type="entry name" value="urate_HpxO"/>
    <property type="match status" value="1"/>
</dbReference>
<dbReference type="RefSeq" id="WP_100848820.1">
    <property type="nucleotide sequence ID" value="NZ_BMJF01000018.1"/>
</dbReference>
<dbReference type="GO" id="GO:0019628">
    <property type="term" value="P:urate catabolic process"/>
    <property type="evidence" value="ECO:0007669"/>
    <property type="project" value="InterPro"/>
</dbReference>
<dbReference type="PRINTS" id="PR00420">
    <property type="entry name" value="RNGMNOXGNASE"/>
</dbReference>
<evidence type="ECO:0000256" key="9">
    <source>
        <dbReference type="ARBA" id="ARBA00035121"/>
    </source>
</evidence>
<evidence type="ECO:0000256" key="4">
    <source>
        <dbReference type="ARBA" id="ARBA00022631"/>
    </source>
</evidence>
<dbReference type="PANTHER" id="PTHR13789">
    <property type="entry name" value="MONOOXYGENASE"/>
    <property type="match status" value="1"/>
</dbReference>
<organism evidence="14 15">
    <name type="scientific">Dickeya fangzhongdai</name>
    <dbReference type="NCBI Taxonomy" id="1778540"/>
    <lineage>
        <taxon>Bacteria</taxon>
        <taxon>Pseudomonadati</taxon>
        <taxon>Pseudomonadota</taxon>
        <taxon>Gammaproteobacteria</taxon>
        <taxon>Enterobacterales</taxon>
        <taxon>Pectobacteriaceae</taxon>
        <taxon>Dickeya</taxon>
    </lineage>
</organism>
<evidence type="ECO:0000256" key="7">
    <source>
        <dbReference type="ARBA" id="ARBA00023027"/>
    </source>
</evidence>
<evidence type="ECO:0000313" key="14">
    <source>
        <dbReference type="EMBL" id="ATZ92980.1"/>
    </source>
</evidence>
<dbReference type="PANTHER" id="PTHR13789:SF309">
    <property type="entry name" value="PUTATIVE (AFU_ORTHOLOGUE AFUA_6G14510)-RELATED"/>
    <property type="match status" value="1"/>
</dbReference>
<evidence type="ECO:0000256" key="5">
    <source>
        <dbReference type="ARBA" id="ARBA00022827"/>
    </source>
</evidence>
<comment type="similarity">
    <text evidence="9">Belongs to the FAD-dependent urate hydroxylase family.</text>
</comment>
<dbReference type="GO" id="GO:0102099">
    <property type="term" value="F:FAD-dependent urate hydroxylase activity"/>
    <property type="evidence" value="ECO:0007669"/>
    <property type="project" value="UniProtKB-EC"/>
</dbReference>
<name>A0A2K8QJS0_9GAMM</name>
<evidence type="ECO:0000256" key="11">
    <source>
        <dbReference type="ARBA" id="ARBA00035262"/>
    </source>
</evidence>
<evidence type="ECO:0000256" key="2">
    <source>
        <dbReference type="ARBA" id="ARBA00004705"/>
    </source>
</evidence>
<dbReference type="Gene3D" id="3.50.50.60">
    <property type="entry name" value="FAD/NAD(P)-binding domain"/>
    <property type="match status" value="1"/>
</dbReference>
<dbReference type="InterPro" id="IPR047712">
    <property type="entry name" value="HpxO"/>
</dbReference>
<dbReference type="AlphaFoldDB" id="A0A2K8QJS0"/>
<accession>A0A2K8QJS0</accession>
<dbReference type="InterPro" id="IPR050493">
    <property type="entry name" value="FAD-dep_Monooxygenase_BioMet"/>
</dbReference>
<evidence type="ECO:0000256" key="12">
    <source>
        <dbReference type="ARBA" id="ARBA00047521"/>
    </source>
</evidence>
<dbReference type="GO" id="GO:0004846">
    <property type="term" value="F:urate oxidase activity"/>
    <property type="evidence" value="ECO:0007669"/>
    <property type="project" value="InterPro"/>
</dbReference>
<sequence>MKALVIGAGIGGLCAAAALKKAGMECEVFEAVTDIKPVGAAISVWPNGVKCMRSLGMGDILDCGGGPMHDMAYQDGRRGDTLTRFSLQPLVDQVGERPCPVARAELQGQMLDHWGRDRVQFGKRVCQVEEQGGMVRATFTDGSAAHGDLLIAADGAHSAVRPYVLGHAPARRYAGYVNWNGLVAIDESIAPARQWTTFVGEGKRVSLMPVANGRFYFFFDVPLPAGLAEDRHSACQDLRRYFDGWCAPVQRLIAQLEPDAINRIEIHDMDPVERLARGRVALLGDAGHSTTPDIGQGGCAAMEDAVVLGQALAAHHPIETALRQYERQRLDRVRDLVLKARKRCDLTHGKVWEQTQAWYQELRQETGDRIIAGLRDTIQGGPLG</sequence>
<reference evidence="15" key="1">
    <citation type="journal article" date="2018" name="Genome Announc.">
        <title>Complete genome sequence of a Dickeya fangzhongdai type strain causing bleeding canker of pear tree trunks.</title>
        <authorList>
            <person name="Zhao Y."/>
            <person name="Tian Y."/>
            <person name="Li X."/>
            <person name="Hu B."/>
        </authorList>
    </citation>
    <scope>NUCLEOTIDE SEQUENCE [LARGE SCALE GENOMIC DNA]</scope>
    <source>
        <strain evidence="15">DSM 101947</strain>
    </source>
</reference>
<keyword evidence="4" id="KW-0659">Purine metabolism</keyword>
<evidence type="ECO:0000256" key="8">
    <source>
        <dbReference type="ARBA" id="ARBA00023033"/>
    </source>
</evidence>
<dbReference type="SUPFAM" id="SSF51905">
    <property type="entry name" value="FAD/NAD(P)-binding domain"/>
    <property type="match status" value="1"/>
</dbReference>
<dbReference type="InterPro" id="IPR036188">
    <property type="entry name" value="FAD/NAD-bd_sf"/>
</dbReference>
<evidence type="ECO:0000259" key="13">
    <source>
        <dbReference type="Pfam" id="PF01494"/>
    </source>
</evidence>